<dbReference type="GO" id="GO:0006538">
    <property type="term" value="P:L-glutamate catabolic process"/>
    <property type="evidence" value="ECO:0007669"/>
    <property type="project" value="InterPro"/>
</dbReference>
<dbReference type="Pfam" id="PF05088">
    <property type="entry name" value="Bac_GDH_CD"/>
    <property type="match status" value="1"/>
</dbReference>
<dbReference type="PANTHER" id="PTHR43403">
    <property type="entry name" value="NAD-SPECIFIC GLUTAMATE DEHYDROGENASE"/>
    <property type="match status" value="1"/>
</dbReference>
<dbReference type="PANTHER" id="PTHR43403:SF1">
    <property type="entry name" value="NAD-SPECIFIC GLUTAMATE DEHYDROGENASE"/>
    <property type="match status" value="1"/>
</dbReference>
<dbReference type="InterPro" id="IPR049056">
    <property type="entry name" value="NAD_Glu_DH_HM3"/>
</dbReference>
<protein>
    <submittedName>
        <fullName evidence="7">NAD-glutamate dehydrogenase</fullName>
    </submittedName>
</protein>
<dbReference type="Pfam" id="PF21079">
    <property type="entry name" value="GDH_HM2"/>
    <property type="match status" value="1"/>
</dbReference>
<gene>
    <name evidence="7" type="ordered locus">Tmz1t_1660</name>
</gene>
<dbReference type="InterPro" id="IPR048381">
    <property type="entry name" value="GDH_C"/>
</dbReference>
<name>C4ZJN3_THASP</name>
<accession>C4ZJN3</accession>
<dbReference type="Pfam" id="PF21073">
    <property type="entry name" value="GDH_HM1"/>
    <property type="match status" value="1"/>
</dbReference>
<dbReference type="InterPro" id="IPR024727">
    <property type="entry name" value="NAD_Glu_DH_N_ACT1"/>
</dbReference>
<dbReference type="RefSeq" id="WP_012585136.1">
    <property type="nucleotide sequence ID" value="NC_011662.2"/>
</dbReference>
<evidence type="ECO:0000259" key="6">
    <source>
        <dbReference type="Pfam" id="PF21077"/>
    </source>
</evidence>
<dbReference type="GO" id="GO:0004352">
    <property type="term" value="F:glutamate dehydrogenase (NAD+) activity"/>
    <property type="evidence" value="ECO:0007669"/>
    <property type="project" value="InterPro"/>
</dbReference>
<feature type="domain" description="NAD-glutamate dehydrogenase ACT3" evidence="6">
    <location>
        <begin position="552"/>
        <end position="629"/>
    </location>
</feature>
<dbReference type="HOGENOM" id="CLU_003404_1_1_4"/>
<dbReference type="OrthoDB" id="9758052at2"/>
<evidence type="ECO:0000259" key="5">
    <source>
        <dbReference type="Pfam" id="PF21076"/>
    </source>
</evidence>
<dbReference type="InterPro" id="IPR049059">
    <property type="entry name" value="NAD_Glu_DH_HM1"/>
</dbReference>
<organism evidence="7 8">
    <name type="scientific">Thauera aminoaromatica</name>
    <dbReference type="NCBI Taxonomy" id="164330"/>
    <lineage>
        <taxon>Bacteria</taxon>
        <taxon>Pseudomonadati</taxon>
        <taxon>Pseudomonadota</taxon>
        <taxon>Betaproteobacteria</taxon>
        <taxon>Rhodocyclales</taxon>
        <taxon>Zoogloeaceae</taxon>
        <taxon>Thauera</taxon>
    </lineage>
</organism>
<evidence type="ECO:0000259" key="2">
    <source>
        <dbReference type="Pfam" id="PF05088"/>
    </source>
</evidence>
<evidence type="ECO:0000313" key="8">
    <source>
        <dbReference type="Proteomes" id="UP000002186"/>
    </source>
</evidence>
<sequence>METREAGRLATQVEAVIEQIRTRMPAEQAEGVCAFASRFFAQVAPEDLEDLPVGDLYGAVLSQWHFVARRQDGSKVRAFNPRLDEHGWECPHTVVEIAGEDMPFLVDSITMEVARQGLTLHLIIHPVMNVARDAEGGFVRVAERGEQGEGVGFESIMHLEVDRRTDPGDLVALQQGIEHVLADVRAAVRDWSAMRERLAGITAGLDELPVSIDAEETQEVRAFLDWLAADNFVLLGCRDYALVETGEGNELRIVPGSGLGLLRGDGDEGQSRSFAALPPQLRAQAHLPHLLTVTKSNSRSTVHRPGYLDFVGIKTFGADGRVNGERRVIGLLASTAYSASPRQIPLLRRKVEAVFERAGLLPGGHAAKALQTLLERYPRDELFQIETDELHAHAMGILRLGERLRTRLFVRVDPFERFVSCLIYVPREHYNTDQRERMQAVLIDAFKGNAAEFDVQFSDSALARILITVRTPEGRIPAFDVREIEQRLIRAARRWEDELQQALVEQCGEERGLALMRRYGEGFPAGYREEYSARMAVFDIEQMEALADDAALGLNLYVPLEVRAGRLNLRLYHLGSPVPLSQSLPMLEKMGVKVMDERPSEIERQDGSTVWLHDFGLQFAGAENLNIHDIRPLFQEAFLAAWRGAAENDDFNRLVLLAGLSWREVAVLRAYARHMRQAAFTFSLAYMEQTLAAYPQFARALLQLFRARFDPALAGDREAACATQVAAIEAALDQVANLDEDRILRQFLALMQATLRTNWFQRGADGAPKPYLSFKFLPSKIPNLPQPLPMFEIFVYSPRFEGVHLRGGKVARGGLRWSDRMEDFRTEILGLVKAQIVKNAVIVPVGSKGGFVVKCPPAEGGREALLAEGVACYRNFLRGLLDLTDNLVQGAVVPPADVVRHDEDDPYLVVAADKGTASFSDYANQVSAEYGFWLGDAFASGGSVGYDHKKMGITARGAWEAVKRHFREMGKDIQQEPFTVVGIGDMSGDVFGNGMLLSKQIRLVAAFDHRHIFIDPDPDPARSWEERARMFALPRSSWDDYDRALISQGGGVWPRSAKSITLSPEARAALDIQAAPLGLTPTELIRAILTAPVELVYNGGIGTYIKAASQTDAAVGDRANDAVRVNGGELRCKVFGEGGNLGATQLGRIEFALAGGRINTDAIDNSGGVDCSDHEVNIKILLGGVIAEGELTLKQRNELLADMTDEVGILVLRDNYAQTQVLSVTRARGVALLDEQAEFIRRLVQAGRLNRKLEYLPDDEEIAERKAAGVGLTSPELAVLLAYSKIELYDEVLASDVPEDPYIRTALERYFPGPLRERFPAQIRIHPLRREIISTHVVNSMINRVGPTFVSRLRAELGASAADVVRAYMATREVFGLVALWREIEALDNRIADAVQTELIQESGRLVQRGTLWFLRHRRWLADLQATSAHFSPGVAALAEGLADYVAPAYRAELDAAVARRVGQGVPEALAKRVAALEELYSALDLVEVAVEQGRDEATVARVYFALGGEFDLHWLGRQISGLPADTRWQSLARGALRSDLSSLARELTSAALRNAPEGADTEGVLNAGRERAAVPLERYQQLLAEIRSAPTIDMAMLSVLLRELRGMA</sequence>
<dbReference type="Proteomes" id="UP000002186">
    <property type="component" value="Chromosome"/>
</dbReference>
<keyword evidence="1" id="KW-0560">Oxidoreductase</keyword>
<dbReference type="STRING" id="85643.Tmz1t_1660"/>
<feature type="domain" description="NAD-glutamate dehydrogenase ACT2" evidence="5">
    <location>
        <begin position="407"/>
        <end position="496"/>
    </location>
</feature>
<feature type="domain" description="NAD-glutamate dehydrogenase N-terminal ACT1" evidence="4">
    <location>
        <begin position="35"/>
        <end position="176"/>
    </location>
</feature>
<dbReference type="Gene3D" id="3.40.50.720">
    <property type="entry name" value="NAD(P)-binding Rossmann-like Domain"/>
    <property type="match status" value="1"/>
</dbReference>
<evidence type="ECO:0000313" key="7">
    <source>
        <dbReference type="EMBL" id="ACK54415.1"/>
    </source>
</evidence>
<feature type="domain" description="NAD-specific glutamate dehydrogenase C-terminal" evidence="3">
    <location>
        <begin position="1270"/>
        <end position="1606"/>
    </location>
</feature>
<dbReference type="Pfam" id="PF21076">
    <property type="entry name" value="GDH_ACT2"/>
    <property type="match status" value="1"/>
</dbReference>
<dbReference type="Pfam" id="PF21075">
    <property type="entry name" value="GDH_ACT1"/>
    <property type="match status" value="1"/>
</dbReference>
<dbReference type="InterPro" id="IPR046346">
    <property type="entry name" value="Aminoacid_DH-like_N_sf"/>
</dbReference>
<dbReference type="GO" id="GO:0004069">
    <property type="term" value="F:L-aspartate:2-oxoglutarate aminotransferase activity"/>
    <property type="evidence" value="ECO:0007669"/>
    <property type="project" value="InterPro"/>
</dbReference>
<dbReference type="InterPro" id="IPR049058">
    <property type="entry name" value="NAD_Glu_DH_HM2"/>
</dbReference>
<dbReference type="Pfam" id="PF21074">
    <property type="entry name" value="GDH_C"/>
    <property type="match status" value="1"/>
</dbReference>
<dbReference type="InterPro" id="IPR049062">
    <property type="entry name" value="NAD_Glu_DH_ACT2"/>
</dbReference>
<proteinExistence type="predicted"/>
<dbReference type="eggNOG" id="COG2902">
    <property type="taxonomic scope" value="Bacteria"/>
</dbReference>
<dbReference type="InterPro" id="IPR007780">
    <property type="entry name" value="NAD_Glu_DH_bac"/>
</dbReference>
<dbReference type="SUPFAM" id="SSF53223">
    <property type="entry name" value="Aminoacid dehydrogenase-like, N-terminal domain"/>
    <property type="match status" value="1"/>
</dbReference>
<dbReference type="InterPro" id="IPR036291">
    <property type="entry name" value="NAD(P)-bd_dom_sf"/>
</dbReference>
<dbReference type="Pfam" id="PF21077">
    <property type="entry name" value="GDH_ACT3"/>
    <property type="match status" value="1"/>
</dbReference>
<reference evidence="8" key="1">
    <citation type="submission" date="2009-05" db="EMBL/GenBank/DDBJ databases">
        <title>Complete sequence of chromosome of Thauera sp. MZ1T.</title>
        <authorList>
            <consortium name="US DOE Joint Genome Institute"/>
            <person name="Lucas S."/>
            <person name="Copeland A."/>
            <person name="Lapidus A."/>
            <person name="Glavina del Rio T."/>
            <person name="Dalin E."/>
            <person name="Tice H."/>
            <person name="Bruce D."/>
            <person name="Goodwin L."/>
            <person name="Pitluck S."/>
            <person name="Sims D."/>
            <person name="Brettin T."/>
            <person name="Detter J.C."/>
            <person name="Han C."/>
            <person name="Larimer F."/>
            <person name="Land M."/>
            <person name="Hauser L."/>
            <person name="Kyrpides N."/>
            <person name="Mikhailova N."/>
            <person name="Sayler G.S."/>
        </authorList>
    </citation>
    <scope>NUCLEOTIDE SEQUENCE [LARGE SCALE GENOMIC DNA]</scope>
    <source>
        <strain evidence="8">MZ1T</strain>
    </source>
</reference>
<dbReference type="InterPro" id="IPR049064">
    <property type="entry name" value="NAD_Glu_DH_ACT3"/>
</dbReference>
<evidence type="ECO:0000259" key="4">
    <source>
        <dbReference type="Pfam" id="PF21075"/>
    </source>
</evidence>
<dbReference type="EMBL" id="CP001281">
    <property type="protein sequence ID" value="ACK54415.1"/>
    <property type="molecule type" value="Genomic_DNA"/>
</dbReference>
<feature type="domain" description="NAD-glutamate dehydrogenase catalytic" evidence="2">
    <location>
        <begin position="728"/>
        <end position="1224"/>
    </location>
</feature>
<keyword evidence="8" id="KW-1185">Reference proteome</keyword>
<dbReference type="Pfam" id="PF21078">
    <property type="entry name" value="GDH_HM3"/>
    <property type="match status" value="1"/>
</dbReference>
<evidence type="ECO:0000256" key="1">
    <source>
        <dbReference type="ARBA" id="ARBA00023002"/>
    </source>
</evidence>
<dbReference type="InterPro" id="IPR028971">
    <property type="entry name" value="NAD-GDH_cat"/>
</dbReference>
<dbReference type="SUPFAM" id="SSF51735">
    <property type="entry name" value="NAD(P)-binding Rossmann-fold domains"/>
    <property type="match status" value="1"/>
</dbReference>
<reference evidence="7 8" key="2">
    <citation type="journal article" date="2012" name="Stand. Genomic Sci.">
        <title>Complete genome sequence of Thauera aminoaromatica strain MZ1T.</title>
        <authorList>
            <person name="Jiang K."/>
            <person name="Sanseverino J."/>
            <person name="Chauhan A."/>
            <person name="Lucas S."/>
            <person name="Copeland A."/>
            <person name="Lapidus A."/>
            <person name="Del Rio T.G."/>
            <person name="Dalin E."/>
            <person name="Tice H."/>
            <person name="Bruce D."/>
            <person name="Goodwin L."/>
            <person name="Pitluck S."/>
            <person name="Sims D."/>
            <person name="Brettin T."/>
            <person name="Detter J.C."/>
            <person name="Han C."/>
            <person name="Chang Y.J."/>
            <person name="Larimer F."/>
            <person name="Land M."/>
            <person name="Hauser L."/>
            <person name="Kyrpides N.C."/>
            <person name="Mikhailova N."/>
            <person name="Moser S."/>
            <person name="Jegier P."/>
            <person name="Close D."/>
            <person name="Debruyn J.M."/>
            <person name="Wang Y."/>
            <person name="Layton A.C."/>
            <person name="Allen M.S."/>
            <person name="Sayler G.S."/>
        </authorList>
    </citation>
    <scope>NUCLEOTIDE SEQUENCE [LARGE SCALE GENOMIC DNA]</scope>
    <source>
        <strain evidence="7 8">MZ1T</strain>
    </source>
</reference>
<evidence type="ECO:0000259" key="3">
    <source>
        <dbReference type="Pfam" id="PF21074"/>
    </source>
</evidence>
<dbReference type="PIRSF" id="PIRSF036761">
    <property type="entry name" value="GDH_Mll4104"/>
    <property type="match status" value="1"/>
</dbReference>
<dbReference type="KEGG" id="tmz:Tmz1t_1660"/>